<organism evidence="1 2">
    <name type="scientific">Candidatus Merdibacter merdavium</name>
    <dbReference type="NCBI Taxonomy" id="2838692"/>
    <lineage>
        <taxon>Bacteria</taxon>
        <taxon>Bacillati</taxon>
        <taxon>Bacillota</taxon>
        <taxon>Erysipelotrichia</taxon>
        <taxon>Erysipelotrichales</taxon>
        <taxon>Erysipelotrichaceae</taxon>
        <taxon>Merdibacter</taxon>
    </lineage>
</organism>
<dbReference type="EMBL" id="DWWM01000006">
    <property type="protein sequence ID" value="HJC35804.1"/>
    <property type="molecule type" value="Genomic_DNA"/>
</dbReference>
<accession>A0A9D2SVE5</accession>
<evidence type="ECO:0000313" key="1">
    <source>
        <dbReference type="EMBL" id="HJC35804.1"/>
    </source>
</evidence>
<dbReference type="Proteomes" id="UP000823896">
    <property type="component" value="Unassembled WGS sequence"/>
</dbReference>
<protein>
    <submittedName>
        <fullName evidence="1">Uncharacterized protein</fullName>
    </submittedName>
</protein>
<evidence type="ECO:0000313" key="2">
    <source>
        <dbReference type="Proteomes" id="UP000823896"/>
    </source>
</evidence>
<name>A0A9D2SVE5_9FIRM</name>
<reference evidence="1" key="1">
    <citation type="journal article" date="2021" name="PeerJ">
        <title>Extensive microbial diversity within the chicken gut microbiome revealed by metagenomics and culture.</title>
        <authorList>
            <person name="Gilroy R."/>
            <person name="Ravi A."/>
            <person name="Getino M."/>
            <person name="Pursley I."/>
            <person name="Horton D.L."/>
            <person name="Alikhan N.F."/>
            <person name="Baker D."/>
            <person name="Gharbi K."/>
            <person name="Hall N."/>
            <person name="Watson M."/>
            <person name="Adriaenssens E.M."/>
            <person name="Foster-Nyarko E."/>
            <person name="Jarju S."/>
            <person name="Secka A."/>
            <person name="Antonio M."/>
            <person name="Oren A."/>
            <person name="Chaudhuri R.R."/>
            <person name="La Ragione R."/>
            <person name="Hildebrand F."/>
            <person name="Pallen M.J."/>
        </authorList>
    </citation>
    <scope>NUCLEOTIDE SEQUENCE</scope>
    <source>
        <strain evidence="1">CHK187-11901</strain>
    </source>
</reference>
<gene>
    <name evidence="1" type="ORF">H9702_01575</name>
</gene>
<comment type="caution">
    <text evidence="1">The sequence shown here is derived from an EMBL/GenBank/DDBJ whole genome shotgun (WGS) entry which is preliminary data.</text>
</comment>
<reference evidence="1" key="2">
    <citation type="submission" date="2021-04" db="EMBL/GenBank/DDBJ databases">
        <authorList>
            <person name="Gilroy R."/>
        </authorList>
    </citation>
    <scope>NUCLEOTIDE SEQUENCE</scope>
    <source>
        <strain evidence="1">CHK187-11901</strain>
    </source>
</reference>
<sequence>MLEKDTHDHVDDTSSETDNLTRLKQLLDEWKMYYLERDEKENGHVFELPLRTENEHHFRLRILLGKDQNICTIRIFFSFYVRKEDRYLMASRMAQINSDIHGTPILQDPGFFLFDPGDGELSFGNTFLIGSPMSVSVFTTMFVYLIQRAETVHDVLLTLCEDGFSQEDIDAFLEAALHYENEEKPDERMFS</sequence>
<dbReference type="AlphaFoldDB" id="A0A9D2SVE5"/>
<proteinExistence type="predicted"/>